<keyword evidence="5" id="KW-0411">Iron-sulfur</keyword>
<evidence type="ECO:0000256" key="5">
    <source>
        <dbReference type="ARBA" id="ARBA00023014"/>
    </source>
</evidence>
<proteinExistence type="predicted"/>
<reference evidence="9" key="1">
    <citation type="submission" date="2010-02" db="EMBL/GenBank/DDBJ databases">
        <title>Complete sequence of Ferroglobus placidus DSM 10642.</title>
        <authorList>
            <consortium name="US DOE Joint Genome Institute"/>
            <person name="Lucas S."/>
            <person name="Copeland A."/>
            <person name="Lapidus A."/>
            <person name="Cheng J.-F."/>
            <person name="Bruce D."/>
            <person name="Goodwin L."/>
            <person name="Pitluck S."/>
            <person name="Saunders E."/>
            <person name="Brettin T."/>
            <person name="Detter J.C."/>
            <person name="Han C."/>
            <person name="Tapia R."/>
            <person name="Larimer F."/>
            <person name="Land M."/>
            <person name="Hauser L."/>
            <person name="Kyrpides N."/>
            <person name="Ivanova N."/>
            <person name="Holmes D."/>
            <person name="Lovley D."/>
            <person name="Kyrpides N."/>
            <person name="Anderson I.J."/>
            <person name="Woyke T."/>
        </authorList>
    </citation>
    <scope>NUCLEOTIDE SEQUENCE [LARGE SCALE GENOMIC DNA]</scope>
    <source>
        <strain evidence="9">DSM 10642 / AEDII12DO</strain>
    </source>
</reference>
<dbReference type="GO" id="GO:0046872">
    <property type="term" value="F:metal ion binding"/>
    <property type="evidence" value="ECO:0007669"/>
    <property type="project" value="UniProtKB-KW"/>
</dbReference>
<dbReference type="PROSITE" id="PS51379">
    <property type="entry name" value="4FE4S_FER_2"/>
    <property type="match status" value="1"/>
</dbReference>
<sequence length="406" mass="46416">MIVKIWENHPWLIDTDKFKRFNQKYTMFSRTGWDKKVKEMARKSVESVVRNIKYGKRSSLLDYAFMSAGWWVAIKGAPFQMDYGDGGLISWKSDISPIFSIASPFWNEKLSEFRKKFREDAEKNPEKLTRVVKKVAKYFGADLVGVAEFDERWVYSARVLNPRYHIGKEFIEESLELPEVRYCIVLAIKEDYEMQSTADGGVSMGDIAFGYSKMAIVAGSLAEFLRALGFTAIPSGNDLALSIPYAISAGLGEYSRMGLLITKKFGPRVRLAKVFTDTPLKADKPVRFGVYEFCLKCKKCAEKCPAKAIPFEDPSWKRKTISNIEGIYKWHVDVEKCFEYWCKSGNLGCGVCVRVCPYNKPSGRTYFIHAFFREYIVPIVGGKVAKIFDDLLGYGKRKSSSEWWNS</sequence>
<organism evidence="8 9">
    <name type="scientific">Ferroglobus placidus (strain DSM 10642 / AEDII12DO)</name>
    <dbReference type="NCBI Taxonomy" id="589924"/>
    <lineage>
        <taxon>Archaea</taxon>
        <taxon>Methanobacteriati</taxon>
        <taxon>Methanobacteriota</taxon>
        <taxon>Archaeoglobi</taxon>
        <taxon>Archaeoglobales</taxon>
        <taxon>Archaeoglobaceae</taxon>
        <taxon>Ferroglobus</taxon>
    </lineage>
</organism>
<keyword evidence="4" id="KW-0408">Iron</keyword>
<evidence type="ECO:0000313" key="9">
    <source>
        <dbReference type="Proteomes" id="UP000002613"/>
    </source>
</evidence>
<keyword evidence="3" id="KW-0732">Signal</keyword>
<evidence type="ECO:0000256" key="4">
    <source>
        <dbReference type="ARBA" id="ARBA00023004"/>
    </source>
</evidence>
<dbReference type="GO" id="GO:0016491">
    <property type="term" value="F:oxidoreductase activity"/>
    <property type="evidence" value="ECO:0007669"/>
    <property type="project" value="UniProtKB-ARBA"/>
</dbReference>
<dbReference type="Gene3D" id="3.30.70.20">
    <property type="match status" value="1"/>
</dbReference>
<protein>
    <submittedName>
        <fullName evidence="8">Reductive dehalogenase</fullName>
    </submittedName>
</protein>
<dbReference type="OrthoDB" id="23478at2157"/>
<evidence type="ECO:0000256" key="6">
    <source>
        <dbReference type="ARBA" id="ARBA00023136"/>
    </source>
</evidence>
<dbReference type="InterPro" id="IPR017896">
    <property type="entry name" value="4Fe4S_Fe-S-bd"/>
</dbReference>
<dbReference type="PANTHER" id="PTHR42827">
    <property type="entry name" value="IRON-SULFUR CLUSTER-BINDING PROTEIN-RELATED"/>
    <property type="match status" value="1"/>
</dbReference>
<evidence type="ECO:0000259" key="7">
    <source>
        <dbReference type="PROSITE" id="PS51379"/>
    </source>
</evidence>
<comment type="subcellular location">
    <subcellularLocation>
        <location evidence="1">Cell envelope</location>
    </subcellularLocation>
</comment>
<keyword evidence="2" id="KW-0479">Metal-binding</keyword>
<dbReference type="HOGENOM" id="CLU_036586_2_0_2"/>
<dbReference type="SUPFAM" id="SSF54862">
    <property type="entry name" value="4Fe-4S ferredoxins"/>
    <property type="match status" value="1"/>
</dbReference>
<dbReference type="eggNOG" id="arCOG02740">
    <property type="taxonomic scope" value="Archaea"/>
</dbReference>
<dbReference type="PANTHER" id="PTHR42827:SF1">
    <property type="entry name" value="IRON-SULFUR CLUSTER-BINDING PROTEIN"/>
    <property type="match status" value="1"/>
</dbReference>
<dbReference type="InterPro" id="IPR017900">
    <property type="entry name" value="4Fe4S_Fe_S_CS"/>
</dbReference>
<evidence type="ECO:0000256" key="3">
    <source>
        <dbReference type="ARBA" id="ARBA00022729"/>
    </source>
</evidence>
<dbReference type="GO" id="GO:0051536">
    <property type="term" value="F:iron-sulfur cluster binding"/>
    <property type="evidence" value="ECO:0007669"/>
    <property type="project" value="UniProtKB-KW"/>
</dbReference>
<dbReference type="InterPro" id="IPR012832">
    <property type="entry name" value="RDH"/>
</dbReference>
<dbReference type="Proteomes" id="UP000002613">
    <property type="component" value="Chromosome"/>
</dbReference>
<keyword evidence="6" id="KW-0472">Membrane</keyword>
<dbReference type="GeneID" id="8779861"/>
<dbReference type="STRING" id="589924.Ferp_2321"/>
<dbReference type="AlphaFoldDB" id="D3S1H9"/>
<keyword evidence="9" id="KW-1185">Reference proteome</keyword>
<dbReference type="PROSITE" id="PS00198">
    <property type="entry name" value="4FE4S_FER_1"/>
    <property type="match status" value="1"/>
</dbReference>
<dbReference type="PaxDb" id="589924-Ferp_2321"/>
<reference evidence="8 9" key="2">
    <citation type="journal article" date="2011" name="Stand. Genomic Sci.">
        <title>Complete genome sequence of Ferroglobus placidus AEDII12DO.</title>
        <authorList>
            <person name="Anderson I."/>
            <person name="Risso C."/>
            <person name="Holmes D."/>
            <person name="Lucas S."/>
            <person name="Copeland A."/>
            <person name="Lapidus A."/>
            <person name="Cheng J.F."/>
            <person name="Bruce D."/>
            <person name="Goodwin L."/>
            <person name="Pitluck S."/>
            <person name="Saunders E."/>
            <person name="Brettin T."/>
            <person name="Detter J.C."/>
            <person name="Han C."/>
            <person name="Tapia R."/>
            <person name="Larimer F."/>
            <person name="Land M."/>
            <person name="Hauser L."/>
            <person name="Woyke T."/>
            <person name="Lovley D."/>
            <person name="Kyrpides N."/>
            <person name="Ivanova N."/>
        </authorList>
    </citation>
    <scope>NUCLEOTIDE SEQUENCE [LARGE SCALE GENOMIC DNA]</scope>
    <source>
        <strain evidence="9">DSM 10642 / AEDII12DO</strain>
    </source>
</reference>
<evidence type="ECO:0000256" key="2">
    <source>
        <dbReference type="ARBA" id="ARBA00022723"/>
    </source>
</evidence>
<dbReference type="NCBIfam" id="TIGR02486">
    <property type="entry name" value="RDH"/>
    <property type="match status" value="1"/>
</dbReference>
<dbReference type="EMBL" id="CP001899">
    <property type="protein sequence ID" value="ADC66443.1"/>
    <property type="molecule type" value="Genomic_DNA"/>
</dbReference>
<gene>
    <name evidence="8" type="ordered locus">Ferp_2321</name>
</gene>
<name>D3S1H9_FERPA</name>
<dbReference type="KEGG" id="fpl:Ferp_2321"/>
<feature type="domain" description="4Fe-4S ferredoxin-type" evidence="7">
    <location>
        <begin position="284"/>
        <end position="314"/>
    </location>
</feature>
<accession>D3S1H9</accession>
<evidence type="ECO:0000256" key="1">
    <source>
        <dbReference type="ARBA" id="ARBA00004196"/>
    </source>
</evidence>
<dbReference type="Pfam" id="PF13484">
    <property type="entry name" value="Fer4_16"/>
    <property type="match status" value="1"/>
</dbReference>
<evidence type="ECO:0000313" key="8">
    <source>
        <dbReference type="EMBL" id="ADC66443.1"/>
    </source>
</evidence>
<dbReference type="RefSeq" id="WP_012966780.1">
    <property type="nucleotide sequence ID" value="NC_013849.1"/>
</dbReference>